<dbReference type="FunFam" id="3.30.200.20:FF:000171">
    <property type="entry name" value="Putative cyclin-dependent kinase-like 5"/>
    <property type="match status" value="1"/>
</dbReference>
<dbReference type="PANTHER" id="PTHR24056">
    <property type="entry name" value="CELL DIVISION PROTEIN KINASE"/>
    <property type="match status" value="1"/>
</dbReference>
<keyword evidence="3" id="KW-0808">Transferase</keyword>
<proteinExistence type="inferred from homology"/>
<dbReference type="PROSITE" id="PS00108">
    <property type="entry name" value="PROTEIN_KINASE_ST"/>
    <property type="match status" value="1"/>
</dbReference>
<dbReference type="PANTHER" id="PTHR24056:SF111">
    <property type="entry name" value="CYCLIN-DEPENDENT KINASE-LIKE 5"/>
    <property type="match status" value="1"/>
</dbReference>
<reference evidence="11" key="1">
    <citation type="submission" date="2025-08" db="UniProtKB">
        <authorList>
            <consortium name="RefSeq"/>
        </authorList>
    </citation>
    <scope>IDENTIFICATION</scope>
    <source>
        <tissue evidence="11">Sperm</tissue>
    </source>
</reference>
<dbReference type="InterPro" id="IPR050108">
    <property type="entry name" value="CDK"/>
</dbReference>
<dbReference type="Pfam" id="PF00069">
    <property type="entry name" value="Pkinase"/>
    <property type="match status" value="1"/>
</dbReference>
<keyword evidence="10" id="KW-1185">Reference proteome</keyword>
<name>A0AAJ7UCU4_PETMA</name>
<evidence type="ECO:0000256" key="8">
    <source>
        <dbReference type="SAM" id="MobiDB-lite"/>
    </source>
</evidence>
<dbReference type="GO" id="GO:0005634">
    <property type="term" value="C:nucleus"/>
    <property type="evidence" value="ECO:0007669"/>
    <property type="project" value="TreeGrafter"/>
</dbReference>
<dbReference type="FunFam" id="1.10.510.10:FF:000127">
    <property type="entry name" value="Putative cyclin-dependent kinase-like 5"/>
    <property type="match status" value="1"/>
</dbReference>
<evidence type="ECO:0000313" key="11">
    <source>
        <dbReference type="RefSeq" id="XP_032832891.1"/>
    </source>
</evidence>
<comment type="similarity">
    <text evidence="1">Belongs to the protein kinase superfamily. CMGC Ser/Thr protein kinase family. CDC2/CDKX subfamily.</text>
</comment>
<dbReference type="GO" id="GO:0004674">
    <property type="term" value="F:protein serine/threonine kinase activity"/>
    <property type="evidence" value="ECO:0007669"/>
    <property type="project" value="UniProtKB-KW"/>
</dbReference>
<keyword evidence="6 7" id="KW-0067">ATP-binding</keyword>
<dbReference type="GO" id="GO:0045773">
    <property type="term" value="P:positive regulation of axon extension"/>
    <property type="evidence" value="ECO:0007669"/>
    <property type="project" value="TreeGrafter"/>
</dbReference>
<dbReference type="SUPFAM" id="SSF56112">
    <property type="entry name" value="Protein kinase-like (PK-like)"/>
    <property type="match status" value="1"/>
</dbReference>
<dbReference type="InterPro" id="IPR008271">
    <property type="entry name" value="Ser/Thr_kinase_AS"/>
</dbReference>
<dbReference type="Gene3D" id="1.10.510.10">
    <property type="entry name" value="Transferase(Phosphotransferase) domain 1"/>
    <property type="match status" value="1"/>
</dbReference>
<dbReference type="AlphaFoldDB" id="A0AAJ7UCU4"/>
<dbReference type="InterPro" id="IPR011009">
    <property type="entry name" value="Kinase-like_dom_sf"/>
</dbReference>
<dbReference type="PROSITE" id="PS00107">
    <property type="entry name" value="PROTEIN_KINASE_ATP"/>
    <property type="match status" value="1"/>
</dbReference>
<dbReference type="SMART" id="SM00220">
    <property type="entry name" value="S_TKc"/>
    <property type="match status" value="1"/>
</dbReference>
<keyword evidence="5" id="KW-0418">Kinase</keyword>
<evidence type="ECO:0000256" key="7">
    <source>
        <dbReference type="PROSITE-ProRule" id="PRU10141"/>
    </source>
</evidence>
<dbReference type="RefSeq" id="XP_032832891.1">
    <property type="nucleotide sequence ID" value="XM_032977000.1"/>
</dbReference>
<evidence type="ECO:0000313" key="10">
    <source>
        <dbReference type="Proteomes" id="UP001318040"/>
    </source>
</evidence>
<gene>
    <name evidence="11" type="primary">CDKL5</name>
</gene>
<dbReference type="KEGG" id="pmrn:116955732"/>
<evidence type="ECO:0000256" key="2">
    <source>
        <dbReference type="ARBA" id="ARBA00022527"/>
    </source>
</evidence>
<protein>
    <submittedName>
        <fullName evidence="11">Cyclin-dependent kinase-like 5</fullName>
    </submittedName>
</protein>
<feature type="region of interest" description="Disordered" evidence="8">
    <location>
        <begin position="972"/>
        <end position="1001"/>
    </location>
</feature>
<feature type="region of interest" description="Disordered" evidence="8">
    <location>
        <begin position="729"/>
        <end position="767"/>
    </location>
</feature>
<feature type="binding site" evidence="7">
    <location>
        <position position="42"/>
    </location>
    <ligand>
        <name>ATP</name>
        <dbReference type="ChEBI" id="CHEBI:30616"/>
    </ligand>
</feature>
<evidence type="ECO:0000256" key="6">
    <source>
        <dbReference type="ARBA" id="ARBA00022840"/>
    </source>
</evidence>
<evidence type="ECO:0000256" key="3">
    <source>
        <dbReference type="ARBA" id="ARBA00022679"/>
    </source>
</evidence>
<dbReference type="GO" id="GO:0032839">
    <property type="term" value="C:dendrite cytoplasm"/>
    <property type="evidence" value="ECO:0007669"/>
    <property type="project" value="TreeGrafter"/>
</dbReference>
<dbReference type="GO" id="GO:0050773">
    <property type="term" value="P:regulation of dendrite development"/>
    <property type="evidence" value="ECO:0007669"/>
    <property type="project" value="TreeGrafter"/>
</dbReference>
<dbReference type="Gene3D" id="3.30.200.20">
    <property type="entry name" value="Phosphorylase Kinase, domain 1"/>
    <property type="match status" value="1"/>
</dbReference>
<evidence type="ECO:0000256" key="4">
    <source>
        <dbReference type="ARBA" id="ARBA00022741"/>
    </source>
</evidence>
<dbReference type="InterPro" id="IPR000719">
    <property type="entry name" value="Prot_kinase_dom"/>
</dbReference>
<feature type="domain" description="Protein kinase" evidence="9">
    <location>
        <begin position="12"/>
        <end position="296"/>
    </location>
</feature>
<feature type="compositionally biased region" description="Gly residues" evidence="8">
    <location>
        <begin position="833"/>
        <end position="852"/>
    </location>
</feature>
<feature type="compositionally biased region" description="Polar residues" evidence="8">
    <location>
        <begin position="467"/>
        <end position="479"/>
    </location>
</feature>
<sequence length="1025" mass="110561">MKPPGSNVMNKYEFLQIVGEGAYGVVMKCRHKETNEIVAIKKFKDSEDRDDVRATTARELAVLRRLRQENIVELREAFRRRGKLHLVFEYVEKNMLQLLEELPNGVPPEKVRSYIYQLAKAIHWCHHNNIIHRDIKPENLLIGLDDVLKLCDFGFARNLSDGSNANYTEYVATRWYRSPELLLNAPYGKSVDMWSVGCILGELSDGQPLFPGESEIDQLYTIQRVLGPLLPDQRQLFLRNPRFHGLRFPTVVYPETLERRYLGVLSGVMLDLIKNLLRLDPEERFDAGLSLNHPAFLTQRLLDRPTRDCPPAHPSHKHGSPAQHSPRENEDAGTAPSVDYNSRSGAQQLATAASVTSATLPAHNNNNNNHDRDNNNRCPGSPSSLPQPPTTGSGTHPLRHHDSASSSEQLNGALPSLRTSGRSQVSSGEPAPINGTTAPLRVSTRRAPALEKRRSLGAVPVVPTGAKTLTSSGSEQSLSGREKRLSCSSDTAEVASTANPAGGVAGVRSWKESAESIATSPRSSEAGAGCRYLKSSGQRQRRDAYARSMVEDRLLRVDVPIEPRDEPRALAESVGSLVRRPAAPPPPTGAGGAVRNGRQVGVAGEGRLLRWRNAGPAAAVPAPVAAVTPGALGQVAAGTRHSYGGAESEREGTRRRRCEAPVGTLTGGGSCSCVDCGAGDAKAVQRRVKPSFLRVLSRQPARAPHHRHTMACPGDVDFLALAGASKENTPVCRESSNGVHRSKPQLGSDLPALDGATRITSRDSDAHGCPKRMSTFDLWRGLDVSISSGAAATTTTAAVCRTKEERLGFLQAIRKKTKSQVLEPDILKDRGGAVRGGGGGDGGGGGGGGGGVLLCRSTDPPPRMRRYNGERSADSVSSTASTTSSSTSHAQPIRLLGRPSATAAASANPVVAPEPRLQPFFHHHHHHQQHNQQQQPVRSERRHLQPYPLRQATWGDHAAKPQRPTLALATSTAPALGGGNHSAQPVQRSVAPETLPKKPWDVKARLAGGAQYKRHGVSELRETAL</sequence>
<dbReference type="Proteomes" id="UP001318040">
    <property type="component" value="Chromosome 61"/>
</dbReference>
<evidence type="ECO:0000256" key="5">
    <source>
        <dbReference type="ARBA" id="ARBA00022777"/>
    </source>
</evidence>
<dbReference type="GO" id="GO:0005524">
    <property type="term" value="F:ATP binding"/>
    <property type="evidence" value="ECO:0007669"/>
    <property type="project" value="UniProtKB-UniRule"/>
</dbReference>
<organism evidence="10 11">
    <name type="scientific">Petromyzon marinus</name>
    <name type="common">Sea lamprey</name>
    <dbReference type="NCBI Taxonomy" id="7757"/>
    <lineage>
        <taxon>Eukaryota</taxon>
        <taxon>Metazoa</taxon>
        <taxon>Chordata</taxon>
        <taxon>Craniata</taxon>
        <taxon>Vertebrata</taxon>
        <taxon>Cyclostomata</taxon>
        <taxon>Hyperoartia</taxon>
        <taxon>Petromyzontiformes</taxon>
        <taxon>Petromyzontidae</taxon>
        <taxon>Petromyzon</taxon>
    </lineage>
</organism>
<feature type="compositionally biased region" description="Low complexity" evidence="8">
    <location>
        <begin position="874"/>
        <end position="888"/>
    </location>
</feature>
<keyword evidence="2" id="KW-0723">Serine/threonine-protein kinase</keyword>
<feature type="compositionally biased region" description="Polar residues" evidence="8">
    <location>
        <begin position="417"/>
        <end position="427"/>
    </location>
</feature>
<keyword evidence="4 7" id="KW-0547">Nucleotide-binding</keyword>
<feature type="region of interest" description="Disordered" evidence="8">
    <location>
        <begin position="923"/>
        <end position="942"/>
    </location>
</feature>
<feature type="region of interest" description="Disordered" evidence="8">
    <location>
        <begin position="304"/>
        <end position="481"/>
    </location>
</feature>
<feature type="region of interest" description="Disordered" evidence="8">
    <location>
        <begin position="828"/>
        <end position="893"/>
    </location>
</feature>
<feature type="compositionally biased region" description="Low complexity" evidence="8">
    <location>
        <begin position="346"/>
        <end position="368"/>
    </location>
</feature>
<evidence type="ECO:0000256" key="1">
    <source>
        <dbReference type="ARBA" id="ARBA00006485"/>
    </source>
</evidence>
<dbReference type="InterPro" id="IPR017441">
    <property type="entry name" value="Protein_kinase_ATP_BS"/>
</dbReference>
<dbReference type="PROSITE" id="PS50011">
    <property type="entry name" value="PROTEIN_KINASE_DOM"/>
    <property type="match status" value="1"/>
</dbReference>
<accession>A0AAJ7UCU4</accession>
<evidence type="ECO:0000259" key="9">
    <source>
        <dbReference type="PROSITE" id="PS50011"/>
    </source>
</evidence>